<sequence length="227" mass="24551">MLLRDIRAHKVALAICAALTTIALSVIAKVHIDDVDLESVKDRGVIIASNHRSLLDFFVGTVAFRRWGVYPYPFVRGDFFARPVLGRALRLVGAIPAGHGRSALFAVKRAHEILHNGGVITIAPEGRIVPLSQRSTGLGDLKRGVGIMSSRYATPILLAAVKNTDEAWPAGRRAPMLHLPWNRPTITVVTTLLIVQVGMSSSEITLLVTQGLNSLLGASVDTEEDPR</sequence>
<dbReference type="InterPro" id="IPR002123">
    <property type="entry name" value="Plipid/glycerol_acylTrfase"/>
</dbReference>
<dbReference type="GO" id="GO:0006654">
    <property type="term" value="P:phosphatidic acid biosynthetic process"/>
    <property type="evidence" value="ECO:0007669"/>
    <property type="project" value="TreeGrafter"/>
</dbReference>
<protein>
    <submittedName>
        <fullName evidence="4">Acyltransferase</fullName>
    </submittedName>
</protein>
<reference evidence="4 5" key="1">
    <citation type="submission" date="2015-01" db="EMBL/GenBank/DDBJ databases">
        <title>Draft genome of the acidophilic iron oxidizer Ferrimicrobium acidiphilum strain T23.</title>
        <authorList>
            <person name="Poehlein A."/>
            <person name="Eisen S."/>
            <person name="Schloemann M."/>
            <person name="Johnson B.D."/>
            <person name="Daniel R."/>
            <person name="Muehling M."/>
        </authorList>
    </citation>
    <scope>NUCLEOTIDE SEQUENCE [LARGE SCALE GENOMIC DNA]</scope>
    <source>
        <strain evidence="4 5">T23</strain>
    </source>
</reference>
<evidence type="ECO:0000256" key="2">
    <source>
        <dbReference type="ARBA" id="ARBA00023315"/>
    </source>
</evidence>
<feature type="domain" description="Phospholipid/glycerol acyltransferase" evidence="3">
    <location>
        <begin position="45"/>
        <end position="164"/>
    </location>
</feature>
<dbReference type="RefSeq" id="WP_035390185.1">
    <property type="nucleotide sequence ID" value="NZ_JQKF01000020.1"/>
</dbReference>
<keyword evidence="2 4" id="KW-0012">Acyltransferase</keyword>
<dbReference type="PANTHER" id="PTHR10434">
    <property type="entry name" value="1-ACYL-SN-GLYCEROL-3-PHOSPHATE ACYLTRANSFERASE"/>
    <property type="match status" value="1"/>
</dbReference>
<evidence type="ECO:0000256" key="1">
    <source>
        <dbReference type="ARBA" id="ARBA00022679"/>
    </source>
</evidence>
<keyword evidence="5" id="KW-1185">Reference proteome</keyword>
<dbReference type="PANTHER" id="PTHR10434:SF40">
    <property type="entry name" value="1-ACYL-SN-GLYCEROL-3-PHOSPHATE ACYLTRANSFERASE"/>
    <property type="match status" value="1"/>
</dbReference>
<evidence type="ECO:0000313" key="5">
    <source>
        <dbReference type="Proteomes" id="UP000032336"/>
    </source>
</evidence>
<evidence type="ECO:0000313" key="4">
    <source>
        <dbReference type="EMBL" id="KJE76103.1"/>
    </source>
</evidence>
<dbReference type="STRING" id="1121877.FEAC_21940"/>
<dbReference type="OrthoDB" id="9808424at2"/>
<organism evidence="4 5">
    <name type="scientific">Ferrimicrobium acidiphilum DSM 19497</name>
    <dbReference type="NCBI Taxonomy" id="1121877"/>
    <lineage>
        <taxon>Bacteria</taxon>
        <taxon>Bacillati</taxon>
        <taxon>Actinomycetota</taxon>
        <taxon>Acidimicrobiia</taxon>
        <taxon>Acidimicrobiales</taxon>
        <taxon>Acidimicrobiaceae</taxon>
        <taxon>Ferrimicrobium</taxon>
    </lineage>
</organism>
<dbReference type="GeneID" id="78373256"/>
<evidence type="ECO:0000259" key="3">
    <source>
        <dbReference type="SMART" id="SM00563"/>
    </source>
</evidence>
<proteinExistence type="predicted"/>
<dbReference type="GO" id="GO:0003841">
    <property type="term" value="F:1-acylglycerol-3-phosphate O-acyltransferase activity"/>
    <property type="evidence" value="ECO:0007669"/>
    <property type="project" value="TreeGrafter"/>
</dbReference>
<dbReference type="Pfam" id="PF01553">
    <property type="entry name" value="Acyltransferase"/>
    <property type="match status" value="1"/>
</dbReference>
<dbReference type="EMBL" id="JXUW01000022">
    <property type="protein sequence ID" value="KJE76103.1"/>
    <property type="molecule type" value="Genomic_DNA"/>
</dbReference>
<dbReference type="CDD" id="cd07989">
    <property type="entry name" value="LPLAT_AGPAT-like"/>
    <property type="match status" value="1"/>
</dbReference>
<accession>A0A0D8FS43</accession>
<dbReference type="SUPFAM" id="SSF69593">
    <property type="entry name" value="Glycerol-3-phosphate (1)-acyltransferase"/>
    <property type="match status" value="1"/>
</dbReference>
<gene>
    <name evidence="4" type="ORF">FEAC_21940</name>
</gene>
<dbReference type="Proteomes" id="UP000032336">
    <property type="component" value="Unassembled WGS sequence"/>
</dbReference>
<keyword evidence="1 4" id="KW-0808">Transferase</keyword>
<dbReference type="eggNOG" id="COG0204">
    <property type="taxonomic scope" value="Bacteria"/>
</dbReference>
<comment type="caution">
    <text evidence="4">The sequence shown here is derived from an EMBL/GenBank/DDBJ whole genome shotgun (WGS) entry which is preliminary data.</text>
</comment>
<name>A0A0D8FS43_9ACTN</name>
<dbReference type="AlphaFoldDB" id="A0A0D8FS43"/>
<dbReference type="SMART" id="SM00563">
    <property type="entry name" value="PlsC"/>
    <property type="match status" value="1"/>
</dbReference>